<proteinExistence type="predicted"/>
<accession>A0A267KWL6</accession>
<dbReference type="Proteomes" id="UP000268636">
    <property type="component" value="Unassembled WGS sequence"/>
</dbReference>
<protein>
    <submittedName>
        <fullName evidence="2">Uncharacterized protein</fullName>
    </submittedName>
</protein>
<reference evidence="2 4" key="2">
    <citation type="submission" date="2018-08" db="EMBL/GenBank/DDBJ databases">
        <title>Recombination of ecologically and evolutionarily significant loci maintains genetic cohesion in the Pseudomonas syringae species complex.</title>
        <authorList>
            <person name="Dillon M."/>
            <person name="Thakur S."/>
            <person name="Almeida R.N.D."/>
            <person name="Weir B.S."/>
            <person name="Guttman D.S."/>
        </authorList>
    </citation>
    <scope>NUCLEOTIDE SEQUENCE [LARGE SCALE GENOMIC DNA]</scope>
    <source>
        <strain evidence="2 4">ICMP 13786</strain>
    </source>
</reference>
<dbReference type="EMBL" id="RBTN01000106">
    <property type="protein sequence ID" value="RMT78306.1"/>
    <property type="molecule type" value="Genomic_DNA"/>
</dbReference>
<name>A0A267KWL6_PSESS</name>
<reference evidence="1 3" key="1">
    <citation type="submission" date="2017-05" db="EMBL/GenBank/DDBJ databases">
        <title>Comparative genomic of Pseudomonas savastanoi pathovars.</title>
        <authorList>
            <person name="Pintado A."/>
            <person name="Moreno-Perez A."/>
            <person name="Caballo-Ponce E."/>
            <person name="Murillo J."/>
            <person name="Bardaji L."/>
            <person name="Cerboneschi M."/>
            <person name="Rodriguez-Palenzuela P."/>
            <person name="Ramos C."/>
            <person name="Tegli S."/>
        </authorList>
    </citation>
    <scope>NUCLEOTIDE SEQUENCE [LARGE SCALE GENOMIC DNA]</scope>
    <source>
        <strain evidence="1 3">ESC 23</strain>
    </source>
</reference>
<evidence type="ECO:0000313" key="1">
    <source>
        <dbReference type="EMBL" id="PAB39514.1"/>
    </source>
</evidence>
<evidence type="ECO:0000313" key="3">
    <source>
        <dbReference type="Proteomes" id="UP000216306"/>
    </source>
</evidence>
<evidence type="ECO:0000313" key="4">
    <source>
        <dbReference type="Proteomes" id="UP000268636"/>
    </source>
</evidence>
<dbReference type="EMBL" id="NIAY01000002">
    <property type="protein sequence ID" value="PAB39514.1"/>
    <property type="molecule type" value="Genomic_DNA"/>
</dbReference>
<dbReference type="Proteomes" id="UP000216306">
    <property type="component" value="Unassembled WGS sequence"/>
</dbReference>
<dbReference type="AlphaFoldDB" id="A0A267KWL6"/>
<gene>
    <name evidence="2" type="ORF">ALP42_102011</name>
    <name evidence="1" type="ORF">CC205_00240</name>
</gene>
<organism evidence="2 4">
    <name type="scientific">Pseudomonas savastanoi pv. nerii</name>
    <dbReference type="NCBI Taxonomy" id="360921"/>
    <lineage>
        <taxon>Bacteria</taxon>
        <taxon>Pseudomonadati</taxon>
        <taxon>Pseudomonadota</taxon>
        <taxon>Gammaproteobacteria</taxon>
        <taxon>Pseudomonadales</taxon>
        <taxon>Pseudomonadaceae</taxon>
        <taxon>Pseudomonas</taxon>
    </lineage>
</organism>
<sequence length="119" mass="13034">MCCKAINTAKRAKPSRHRLFHNPQNAEDAIMKINMAHVKERSTTGTWINFAVFDAKAINGDNDSLLAQLTAAARNAGLRVDQSALAYKVGAGIRFFGSPHLVNYLSASGLPRWTHKLDA</sequence>
<evidence type="ECO:0000313" key="2">
    <source>
        <dbReference type="EMBL" id="RMT78306.1"/>
    </source>
</evidence>
<comment type="caution">
    <text evidence="2">The sequence shown here is derived from an EMBL/GenBank/DDBJ whole genome shotgun (WGS) entry which is preliminary data.</text>
</comment>